<evidence type="ECO:0000313" key="3">
    <source>
        <dbReference type="EMBL" id="KAK3327587.1"/>
    </source>
</evidence>
<name>A0AAE0MCN1_9PEZI</name>
<evidence type="ECO:0000259" key="2">
    <source>
        <dbReference type="PROSITE" id="PS51186"/>
    </source>
</evidence>
<proteinExistence type="predicted"/>
<dbReference type="EMBL" id="JAUEPO010000003">
    <property type="protein sequence ID" value="KAK3327587.1"/>
    <property type="molecule type" value="Genomic_DNA"/>
</dbReference>
<dbReference type="InterPro" id="IPR016181">
    <property type="entry name" value="Acyl_CoA_acyltransferase"/>
</dbReference>
<dbReference type="CDD" id="cd04301">
    <property type="entry name" value="NAT_SF"/>
    <property type="match status" value="1"/>
</dbReference>
<reference evidence="3" key="1">
    <citation type="journal article" date="2023" name="Mol. Phylogenet. Evol.">
        <title>Genome-scale phylogeny and comparative genomics of the fungal order Sordariales.</title>
        <authorList>
            <person name="Hensen N."/>
            <person name="Bonometti L."/>
            <person name="Westerberg I."/>
            <person name="Brannstrom I.O."/>
            <person name="Guillou S."/>
            <person name="Cros-Aarteil S."/>
            <person name="Calhoun S."/>
            <person name="Haridas S."/>
            <person name="Kuo A."/>
            <person name="Mondo S."/>
            <person name="Pangilinan J."/>
            <person name="Riley R."/>
            <person name="LaButti K."/>
            <person name="Andreopoulos B."/>
            <person name="Lipzen A."/>
            <person name="Chen C."/>
            <person name="Yan M."/>
            <person name="Daum C."/>
            <person name="Ng V."/>
            <person name="Clum A."/>
            <person name="Steindorff A."/>
            <person name="Ohm R.A."/>
            <person name="Martin F."/>
            <person name="Silar P."/>
            <person name="Natvig D.O."/>
            <person name="Lalanne C."/>
            <person name="Gautier V."/>
            <person name="Ament-Velasquez S.L."/>
            <person name="Kruys A."/>
            <person name="Hutchinson M.I."/>
            <person name="Powell A.J."/>
            <person name="Barry K."/>
            <person name="Miller A.N."/>
            <person name="Grigoriev I.V."/>
            <person name="Debuchy R."/>
            <person name="Gladieux P."/>
            <person name="Hiltunen Thoren M."/>
            <person name="Johannesson H."/>
        </authorList>
    </citation>
    <scope>NUCLEOTIDE SEQUENCE</scope>
    <source>
        <strain evidence="3">SMH4131-1</strain>
    </source>
</reference>
<comment type="caution">
    <text evidence="3">The sequence shown here is derived from an EMBL/GenBank/DDBJ whole genome shotgun (WGS) entry which is preliminary data.</text>
</comment>
<dbReference type="Gene3D" id="3.40.630.30">
    <property type="match status" value="1"/>
</dbReference>
<accession>A0AAE0MCN1</accession>
<evidence type="ECO:0000256" key="1">
    <source>
        <dbReference type="SAM" id="MobiDB-lite"/>
    </source>
</evidence>
<dbReference type="InterPro" id="IPR000182">
    <property type="entry name" value="GNAT_dom"/>
</dbReference>
<dbReference type="PANTHER" id="PTHR43415:SF3">
    <property type="entry name" value="GNAT-FAMILY ACETYLTRANSFERASE"/>
    <property type="match status" value="1"/>
</dbReference>
<dbReference type="Proteomes" id="UP001286456">
    <property type="component" value="Unassembled WGS sequence"/>
</dbReference>
<feature type="domain" description="N-acetyltransferase" evidence="2">
    <location>
        <begin position="48"/>
        <end position="202"/>
    </location>
</feature>
<organism evidence="3 4">
    <name type="scientific">Cercophora scortea</name>
    <dbReference type="NCBI Taxonomy" id="314031"/>
    <lineage>
        <taxon>Eukaryota</taxon>
        <taxon>Fungi</taxon>
        <taxon>Dikarya</taxon>
        <taxon>Ascomycota</taxon>
        <taxon>Pezizomycotina</taxon>
        <taxon>Sordariomycetes</taxon>
        <taxon>Sordariomycetidae</taxon>
        <taxon>Sordariales</taxon>
        <taxon>Lasiosphaeriaceae</taxon>
        <taxon>Cercophora</taxon>
    </lineage>
</organism>
<dbReference type="PANTHER" id="PTHR43415">
    <property type="entry name" value="SPERMIDINE N(1)-ACETYLTRANSFERASE"/>
    <property type="match status" value="1"/>
</dbReference>
<keyword evidence="4" id="KW-1185">Reference proteome</keyword>
<dbReference type="AlphaFoldDB" id="A0AAE0MCN1"/>
<gene>
    <name evidence="3" type="ORF">B0T19DRAFT_167249</name>
</gene>
<feature type="region of interest" description="Disordered" evidence="1">
    <location>
        <begin position="77"/>
        <end position="105"/>
    </location>
</feature>
<dbReference type="PROSITE" id="PS51186">
    <property type="entry name" value="GNAT"/>
    <property type="match status" value="1"/>
</dbReference>
<evidence type="ECO:0000313" key="4">
    <source>
        <dbReference type="Proteomes" id="UP001286456"/>
    </source>
</evidence>
<dbReference type="GO" id="GO:0016747">
    <property type="term" value="F:acyltransferase activity, transferring groups other than amino-acyl groups"/>
    <property type="evidence" value="ECO:0007669"/>
    <property type="project" value="InterPro"/>
</dbReference>
<dbReference type="SUPFAM" id="SSF55729">
    <property type="entry name" value="Acyl-CoA N-acyltransferases (Nat)"/>
    <property type="match status" value="1"/>
</dbReference>
<sequence length="225" mass="25610">MSYPDNIVNAWKSERLVYRAIEENDTDRALLWDCNQNDAVNSAMASHALFKPGSRKDTQFFFEFSKDAVIRHWACLPPPETKTKTESDSPETASKEGDKKENKAQQPTPIGLILLWNKTTGAEHHRSGMIGITILPGYRGKGYGGEALNWLLDWGFMNGGYHRIGLDAFSFNPLALKLYRKTGFVEEGREREGILFHRKWYDVINFGMLESEWEKLRGYGGGEKA</sequence>
<reference evidence="3" key="2">
    <citation type="submission" date="2023-06" db="EMBL/GenBank/DDBJ databases">
        <authorList>
            <consortium name="Lawrence Berkeley National Laboratory"/>
            <person name="Haridas S."/>
            <person name="Hensen N."/>
            <person name="Bonometti L."/>
            <person name="Westerberg I."/>
            <person name="Brannstrom I.O."/>
            <person name="Guillou S."/>
            <person name="Cros-Aarteil S."/>
            <person name="Calhoun S."/>
            <person name="Kuo A."/>
            <person name="Mondo S."/>
            <person name="Pangilinan J."/>
            <person name="Riley R."/>
            <person name="Labutti K."/>
            <person name="Andreopoulos B."/>
            <person name="Lipzen A."/>
            <person name="Chen C."/>
            <person name="Yanf M."/>
            <person name="Daum C."/>
            <person name="Ng V."/>
            <person name="Clum A."/>
            <person name="Steindorff A."/>
            <person name="Ohm R."/>
            <person name="Martin F."/>
            <person name="Silar P."/>
            <person name="Natvig D."/>
            <person name="Lalanne C."/>
            <person name="Gautier V."/>
            <person name="Ament-Velasquez S.L."/>
            <person name="Kruys A."/>
            <person name="Hutchinson M.I."/>
            <person name="Powell A.J."/>
            <person name="Barry K."/>
            <person name="Miller A.N."/>
            <person name="Grigoriev I.V."/>
            <person name="Debuchy R."/>
            <person name="Gladieux P."/>
            <person name="Thoren M.H."/>
            <person name="Johannesson H."/>
        </authorList>
    </citation>
    <scope>NUCLEOTIDE SEQUENCE</scope>
    <source>
        <strain evidence="3">SMH4131-1</strain>
    </source>
</reference>
<protein>
    <submittedName>
        <fullName evidence="3">Acyl-CoA N-acyltransferase</fullName>
    </submittedName>
</protein>
<feature type="compositionally biased region" description="Basic and acidic residues" evidence="1">
    <location>
        <begin position="81"/>
        <end position="103"/>
    </location>
</feature>
<dbReference type="Pfam" id="PF00583">
    <property type="entry name" value="Acetyltransf_1"/>
    <property type="match status" value="1"/>
</dbReference>